<dbReference type="GO" id="GO:0006412">
    <property type="term" value="P:translation"/>
    <property type="evidence" value="ECO:0007669"/>
    <property type="project" value="InterPro"/>
</dbReference>
<dbReference type="SUPFAM" id="SSF54189">
    <property type="entry name" value="Ribosomal proteins S24e, L23 and L15e"/>
    <property type="match status" value="1"/>
</dbReference>
<comment type="similarity">
    <text evidence="1">Belongs to the universal ribosomal protein uL23 family.</text>
</comment>
<dbReference type="InterPro" id="IPR012678">
    <property type="entry name" value="Ribosomal_uL23/eL15/eS24_sf"/>
</dbReference>
<dbReference type="InterPro" id="IPR012677">
    <property type="entry name" value="Nucleotide-bd_a/b_plait_sf"/>
</dbReference>
<dbReference type="GO" id="GO:0003729">
    <property type="term" value="F:mRNA binding"/>
    <property type="evidence" value="ECO:0007669"/>
    <property type="project" value="UniProtKB-ARBA"/>
</dbReference>
<geneLocation type="plastid" evidence="4"/>
<accession>A0A165TS21</accession>
<gene>
    <name evidence="4" type="primary">rpl23</name>
</gene>
<evidence type="ECO:0000256" key="3">
    <source>
        <dbReference type="ARBA" id="ARBA00023274"/>
    </source>
</evidence>
<dbReference type="GO" id="GO:0003735">
    <property type="term" value="F:structural constituent of ribosome"/>
    <property type="evidence" value="ECO:0007669"/>
    <property type="project" value="InterPro"/>
</dbReference>
<dbReference type="GeneID" id="27438561"/>
<dbReference type="HAMAP" id="MF_01369_B">
    <property type="entry name" value="Ribosomal_uL23_B"/>
    <property type="match status" value="1"/>
</dbReference>
<evidence type="ECO:0000313" key="4">
    <source>
        <dbReference type="EMBL" id="AMY95941.1"/>
    </source>
</evidence>
<dbReference type="GO" id="GO:0005840">
    <property type="term" value="C:ribosome"/>
    <property type="evidence" value="ECO:0007669"/>
    <property type="project" value="UniProtKB-KW"/>
</dbReference>
<evidence type="ECO:0000256" key="2">
    <source>
        <dbReference type="ARBA" id="ARBA00022980"/>
    </source>
</evidence>
<keyword evidence="2 4" id="KW-0689">Ribosomal protein</keyword>
<proteinExistence type="inferred from homology"/>
<dbReference type="RefSeq" id="YP_009250930.1">
    <property type="nucleotide sequence ID" value="NC_030045.1"/>
</dbReference>
<dbReference type="Pfam" id="PF00276">
    <property type="entry name" value="Ribosomal_L23"/>
    <property type="match status" value="1"/>
</dbReference>
<dbReference type="Gene3D" id="3.30.70.330">
    <property type="match status" value="1"/>
</dbReference>
<keyword evidence="4" id="KW-0934">Plastid</keyword>
<evidence type="ECO:0000256" key="1">
    <source>
        <dbReference type="ARBA" id="ARBA00006700"/>
    </source>
</evidence>
<name>A0A165TS21_9ROSI</name>
<organism evidence="4">
    <name type="scientific">Geranium incanum</name>
    <dbReference type="NCBI Taxonomy" id="1158081"/>
    <lineage>
        <taxon>Eukaryota</taxon>
        <taxon>Viridiplantae</taxon>
        <taxon>Streptophyta</taxon>
        <taxon>Embryophyta</taxon>
        <taxon>Tracheophyta</taxon>
        <taxon>Spermatophyta</taxon>
        <taxon>Magnoliopsida</taxon>
        <taxon>eudicotyledons</taxon>
        <taxon>Gunneridae</taxon>
        <taxon>Pentapetalae</taxon>
        <taxon>rosids</taxon>
        <taxon>malvids</taxon>
        <taxon>Geraniales</taxon>
        <taxon>Geraniaceae</taxon>
        <taxon>Geranium</taxon>
    </lineage>
</organism>
<reference evidence="4" key="1">
    <citation type="journal article" date="2016" name="Genome Biol. Evol.">
        <title>Coevolution between Nuclear-Encoded DNA Replication, Recombination, and Repair Genes and Plastid Genome Complexity.</title>
        <authorList>
            <person name="Zhang J."/>
            <person name="Ruhlman T.A."/>
            <person name="Sabir J."/>
            <person name="Blazier J.C."/>
            <person name="Weng M.L."/>
            <person name="Park S."/>
            <person name="Jansen R.K."/>
        </authorList>
    </citation>
    <scope>NUCLEOTIDE SEQUENCE</scope>
</reference>
<protein>
    <submittedName>
        <fullName evidence="4">Ribosomal protein L23</fullName>
    </submittedName>
</protein>
<dbReference type="InterPro" id="IPR013025">
    <property type="entry name" value="Ribosomal_uL23-like"/>
</dbReference>
<dbReference type="GO" id="GO:1990904">
    <property type="term" value="C:ribonucleoprotein complex"/>
    <property type="evidence" value="ECO:0007669"/>
    <property type="project" value="UniProtKB-KW"/>
</dbReference>
<sequence length="124" mass="15043">MGGPGFTEKRMRIEEKNHYTLNIESESTRTEIKYWVERLFGVKVRGMNSHRLLRKGFRMGPSMGHRMHYRRLIITLQPSYSILIYEIINGYERLILDINLFHRYLEDSWIAWFFSWLTNTHRSC</sequence>
<dbReference type="EMBL" id="KT760575">
    <property type="protein sequence ID" value="AMY95941.1"/>
    <property type="molecule type" value="Genomic_DNA"/>
</dbReference>
<keyword evidence="3" id="KW-0687">Ribonucleoprotein</keyword>
<dbReference type="AlphaFoldDB" id="A0A165TS21"/>